<comment type="caution">
    <text evidence="1">The sequence shown here is derived from an EMBL/GenBank/DDBJ whole genome shotgun (WGS) entry which is preliminary data.</text>
</comment>
<accession>A0ACC2I8I8</accession>
<protein>
    <submittedName>
        <fullName evidence="1">Uncharacterized protein</fullName>
    </submittedName>
</protein>
<dbReference type="EMBL" id="JAPHNI010000401">
    <property type="protein sequence ID" value="KAJ8111489.1"/>
    <property type="molecule type" value="Genomic_DNA"/>
</dbReference>
<dbReference type="Proteomes" id="UP001153331">
    <property type="component" value="Unassembled WGS sequence"/>
</dbReference>
<name>A0ACC2I8I8_9PLEO</name>
<reference evidence="1" key="1">
    <citation type="submission" date="2022-11" db="EMBL/GenBank/DDBJ databases">
        <title>Genome Sequence of Boeremia exigua.</title>
        <authorList>
            <person name="Buettner E."/>
        </authorList>
    </citation>
    <scope>NUCLEOTIDE SEQUENCE</scope>
    <source>
        <strain evidence="1">CU02</strain>
    </source>
</reference>
<proteinExistence type="predicted"/>
<organism evidence="1 2">
    <name type="scientific">Boeremia exigua</name>
    <dbReference type="NCBI Taxonomy" id="749465"/>
    <lineage>
        <taxon>Eukaryota</taxon>
        <taxon>Fungi</taxon>
        <taxon>Dikarya</taxon>
        <taxon>Ascomycota</taxon>
        <taxon>Pezizomycotina</taxon>
        <taxon>Dothideomycetes</taxon>
        <taxon>Pleosporomycetidae</taxon>
        <taxon>Pleosporales</taxon>
        <taxon>Pleosporineae</taxon>
        <taxon>Didymellaceae</taxon>
        <taxon>Boeremia</taxon>
    </lineage>
</organism>
<sequence>MWGGSRVRHGTRTPSLAFDVKTVRATSNTMPPKRRAAPKARPAPKRASKLAKENGLNADQEAEIREAFGLFAVQHPDHEDSKEGVLRKDDVRRCLISLNLAPEKSEIPSILETIDPLNTGFVSFEPFFSYAAIAMHSKEAGSDEDMEDDDDNYQGESNAEEVSAGYQLFTHGGSGPITLGHLRRVAKELREDVPDEVLRDMILEANGGVRGNGKDVGGVTLEEFESVMKRAGLFPAPGLRPTSEHQTRRLGATESRGMSSGVDAPGQRRPGIWSYLSFTGPRRRVSVSLPRSYNPNSDPHEKPDRHSQHRATDSTGYMSDFKGSAMLNQGQRMRYLKTGGIIAFVLLVLYFIAPRDGLSRGVSSGGNTAAGGAKATCTKSYSKDKPLIQYALMIDAGSTGSRIHVYKFNNCGPSPELESEVFEMTPKKDGGSGLSSYGDDAEGAAKSLDILMDKAVASVPPEYQRCSPIAVKATAGLRKLGEEKSNNTLRAVRHRLETVYPFPLVSEEKNGVEVMPGEMEGVYAWITINYLLGKIGGPDKTPTAAVLDLGGGSTQIVFNPTFPDSPRGGLPSKLAEGDHKYALSFGGREFDLYQHSTKTPAPATTSSPPSSTPASRPA</sequence>
<keyword evidence="2" id="KW-1185">Reference proteome</keyword>
<evidence type="ECO:0000313" key="2">
    <source>
        <dbReference type="Proteomes" id="UP001153331"/>
    </source>
</evidence>
<gene>
    <name evidence="1" type="ORF">OPT61_g5929</name>
</gene>
<evidence type="ECO:0000313" key="1">
    <source>
        <dbReference type="EMBL" id="KAJ8111489.1"/>
    </source>
</evidence>